<dbReference type="Proteomes" id="UP001443914">
    <property type="component" value="Unassembled WGS sequence"/>
</dbReference>
<evidence type="ECO:0008006" key="7">
    <source>
        <dbReference type="Google" id="ProtNLM"/>
    </source>
</evidence>
<evidence type="ECO:0000256" key="3">
    <source>
        <dbReference type="PROSITE-ProRule" id="PRU00708"/>
    </source>
</evidence>
<dbReference type="GO" id="GO:0003729">
    <property type="term" value="F:mRNA binding"/>
    <property type="evidence" value="ECO:0007669"/>
    <property type="project" value="TreeGrafter"/>
</dbReference>
<keyword evidence="6" id="KW-1185">Reference proteome</keyword>
<feature type="repeat" description="PPR" evidence="3">
    <location>
        <begin position="513"/>
        <end position="547"/>
    </location>
</feature>
<keyword evidence="2" id="KW-0677">Repeat</keyword>
<name>A0AAW1LZ17_SAPOF</name>
<feature type="repeat" description="PPR" evidence="3">
    <location>
        <begin position="479"/>
        <end position="509"/>
    </location>
</feature>
<reference evidence="5" key="1">
    <citation type="submission" date="2024-03" db="EMBL/GenBank/DDBJ databases">
        <title>WGS assembly of Saponaria officinalis var. Norfolk2.</title>
        <authorList>
            <person name="Jenkins J."/>
            <person name="Shu S."/>
            <person name="Grimwood J."/>
            <person name="Barry K."/>
            <person name="Goodstein D."/>
            <person name="Schmutz J."/>
            <person name="Leebens-Mack J."/>
            <person name="Osbourn A."/>
        </authorList>
    </citation>
    <scope>NUCLEOTIDE SEQUENCE [LARGE SCALE GENOMIC DNA]</scope>
    <source>
        <strain evidence="5">JIC</strain>
    </source>
</reference>
<dbReference type="Gene3D" id="1.25.40.10">
    <property type="entry name" value="Tetratricopeptide repeat domain"/>
    <property type="match status" value="7"/>
</dbReference>
<evidence type="ECO:0000256" key="4">
    <source>
        <dbReference type="SAM" id="MobiDB-lite"/>
    </source>
</evidence>
<dbReference type="NCBIfam" id="TIGR00756">
    <property type="entry name" value="PPR"/>
    <property type="match status" value="7"/>
</dbReference>
<dbReference type="Pfam" id="PF13041">
    <property type="entry name" value="PPR_2"/>
    <property type="match status" value="3"/>
</dbReference>
<accession>A0AAW1LZ17</accession>
<proteinExistence type="inferred from homology"/>
<dbReference type="SUPFAM" id="SSF48452">
    <property type="entry name" value="TPR-like"/>
    <property type="match status" value="1"/>
</dbReference>
<dbReference type="PANTHER" id="PTHR47938:SF35">
    <property type="entry name" value="PENTATRICOPEPTIDE REPEAT-CONTAINING PROTEIN 4, MITOCHONDRIAL-RELATED"/>
    <property type="match status" value="1"/>
</dbReference>
<feature type="compositionally biased region" description="Polar residues" evidence="4">
    <location>
        <begin position="42"/>
        <end position="57"/>
    </location>
</feature>
<evidence type="ECO:0000256" key="1">
    <source>
        <dbReference type="ARBA" id="ARBA00007626"/>
    </source>
</evidence>
<gene>
    <name evidence="5" type="ORF">RND81_03G087100</name>
</gene>
<feature type="repeat" description="PPR" evidence="3">
    <location>
        <begin position="190"/>
        <end position="224"/>
    </location>
</feature>
<sequence>MSLISRLKLHHMKPRVYAGFYGVSSRSEINLIKHFCTTISTDDPSSETLSSIDQTPKTAEETPKSDVGSVSKGESVEKQRNFTRGKQRNPEKLEDIICRMMANRAWTTRLQNSIRNLVPKFDEFLVMNVLENARNAEHALQFFRWVERSGLFKHNRDTHMKIIEILGRASKLNHARCILMDMPGKGVGWDEEMFVVLIDSYGKNGIVQESVRIFQEMKELGVERSVDSYDALFKVILRRGRYMMAKRYFNKMLEEGIAPTKHTFNLLLWGFFLCRKEETANRFYEDMKSRGIMPDVVTYNTLINGFYRLDKIEEAEKLFVEMKGRNIAPTVISYTTMIKGYVSLGKVEDAFRMFEEMKGFGIRPNAVTYTTLLPGLCDAMKMSEAQMVLKEMVDRHTSPKDNSIFIKLLTCQCKSGDLDAAADVLKAMIRLSIPTEAGHYGILIENFCKTKAYYRAVNLLDKLVEKEIILRPQSTLDMEPSSYNAIVEYLCNSGQTEKAETLFRQLMKKGVLDPVAFNNLIRGHAKEGNPEAAFDIQKIMIKRGVSSEADSYSLLISSFLEKCEPADAKVVLDSMIENGHCPDSGLFRMVMEGLLKDERIQTASRVMKTMVEKGVYENMDLAANILEALLMRGHVEEALGRIQLLLQGGCGVDIDNLLSVLSEKGKTIAALKLLDFALERDFILDFSSYDKVLDSLLAAGKTLNAHSILCKILNKGVATYQKGLESLIKTLNEEGNTKQADTLGRLLKGDKIISPKKGKKQHKQEIVVS</sequence>
<comment type="similarity">
    <text evidence="1">Belongs to the PPR family. P subfamily.</text>
</comment>
<dbReference type="PROSITE" id="PS51375">
    <property type="entry name" value="PPR"/>
    <property type="match status" value="9"/>
</dbReference>
<feature type="repeat" description="PPR" evidence="3">
    <location>
        <begin position="330"/>
        <end position="364"/>
    </location>
</feature>
<feature type="repeat" description="PPR" evidence="3">
    <location>
        <begin position="548"/>
        <end position="582"/>
    </location>
</feature>
<dbReference type="AlphaFoldDB" id="A0AAW1LZ17"/>
<feature type="repeat" description="PPR" evidence="3">
    <location>
        <begin position="295"/>
        <end position="329"/>
    </location>
</feature>
<feature type="region of interest" description="Disordered" evidence="4">
    <location>
        <begin position="42"/>
        <end position="88"/>
    </location>
</feature>
<dbReference type="InterPro" id="IPR011990">
    <property type="entry name" value="TPR-like_helical_dom_sf"/>
</dbReference>
<evidence type="ECO:0000313" key="5">
    <source>
        <dbReference type="EMBL" id="KAK9741175.1"/>
    </source>
</evidence>
<dbReference type="Pfam" id="PF01535">
    <property type="entry name" value="PPR"/>
    <property type="match status" value="4"/>
</dbReference>
<organism evidence="5 6">
    <name type="scientific">Saponaria officinalis</name>
    <name type="common">Common soapwort</name>
    <name type="synonym">Lychnis saponaria</name>
    <dbReference type="NCBI Taxonomy" id="3572"/>
    <lineage>
        <taxon>Eukaryota</taxon>
        <taxon>Viridiplantae</taxon>
        <taxon>Streptophyta</taxon>
        <taxon>Embryophyta</taxon>
        <taxon>Tracheophyta</taxon>
        <taxon>Spermatophyta</taxon>
        <taxon>Magnoliopsida</taxon>
        <taxon>eudicotyledons</taxon>
        <taxon>Gunneridae</taxon>
        <taxon>Pentapetalae</taxon>
        <taxon>Caryophyllales</taxon>
        <taxon>Caryophyllaceae</taxon>
        <taxon>Caryophylleae</taxon>
        <taxon>Saponaria</taxon>
    </lineage>
</organism>
<dbReference type="InterPro" id="IPR002885">
    <property type="entry name" value="PPR_rpt"/>
</dbReference>
<dbReference type="PANTHER" id="PTHR47938">
    <property type="entry name" value="RESPIRATORY COMPLEX I CHAPERONE (CIA84), PUTATIVE (AFU_ORTHOLOGUE AFUA_2G06020)-RELATED"/>
    <property type="match status" value="1"/>
</dbReference>
<dbReference type="EMBL" id="JBDFQZ010000003">
    <property type="protein sequence ID" value="KAK9741175.1"/>
    <property type="molecule type" value="Genomic_DNA"/>
</dbReference>
<feature type="repeat" description="PPR" evidence="3">
    <location>
        <begin position="225"/>
        <end position="259"/>
    </location>
</feature>
<protein>
    <recommendedName>
        <fullName evidence="7">Pentatricopeptide repeat-containing protein</fullName>
    </recommendedName>
</protein>
<feature type="repeat" description="PPR" evidence="3">
    <location>
        <begin position="260"/>
        <end position="294"/>
    </location>
</feature>
<comment type="caution">
    <text evidence="5">The sequence shown here is derived from an EMBL/GenBank/DDBJ whole genome shotgun (WGS) entry which is preliminary data.</text>
</comment>
<evidence type="ECO:0000256" key="2">
    <source>
        <dbReference type="ARBA" id="ARBA00022737"/>
    </source>
</evidence>
<feature type="repeat" description="PPR" evidence="3">
    <location>
        <begin position="365"/>
        <end position="399"/>
    </location>
</feature>
<evidence type="ECO:0000313" key="6">
    <source>
        <dbReference type="Proteomes" id="UP001443914"/>
    </source>
</evidence>